<dbReference type="InterPro" id="IPR012334">
    <property type="entry name" value="Pectin_lyas_fold"/>
</dbReference>
<evidence type="ECO:0000256" key="1">
    <source>
        <dbReference type="ARBA" id="ARBA00004167"/>
    </source>
</evidence>
<feature type="domain" description="G8" evidence="9">
    <location>
        <begin position="38"/>
        <end position="151"/>
    </location>
</feature>
<gene>
    <name evidence="10" type="ORF">MNBD_GAMMA01-1160</name>
</gene>
<evidence type="ECO:0000256" key="4">
    <source>
        <dbReference type="ARBA" id="ARBA00022692"/>
    </source>
</evidence>
<dbReference type="PANTHER" id="PTHR46769:SF2">
    <property type="entry name" value="FIBROCYSTIN-L ISOFORM 2 PRECURSOR-RELATED"/>
    <property type="match status" value="1"/>
</dbReference>
<accession>A0A3B0V7T0</accession>
<dbReference type="AlphaFoldDB" id="A0A3B0V7T0"/>
<dbReference type="SMART" id="SM01225">
    <property type="entry name" value="G8"/>
    <property type="match status" value="1"/>
</dbReference>
<evidence type="ECO:0000256" key="8">
    <source>
        <dbReference type="ARBA" id="ARBA00023180"/>
    </source>
</evidence>
<dbReference type="InterPro" id="IPR011050">
    <property type="entry name" value="Pectin_lyase_fold/virulence"/>
</dbReference>
<dbReference type="Pfam" id="PF10162">
    <property type="entry name" value="G8"/>
    <property type="match status" value="1"/>
</dbReference>
<keyword evidence="8" id="KW-0325">Glycoprotein</keyword>
<evidence type="ECO:0000256" key="6">
    <source>
        <dbReference type="ARBA" id="ARBA00022989"/>
    </source>
</evidence>
<dbReference type="InterPro" id="IPR019316">
    <property type="entry name" value="G8_domain"/>
</dbReference>
<evidence type="ECO:0000256" key="3">
    <source>
        <dbReference type="ARBA" id="ARBA00022475"/>
    </source>
</evidence>
<dbReference type="GO" id="GO:0005886">
    <property type="term" value="C:plasma membrane"/>
    <property type="evidence" value="ECO:0007669"/>
    <property type="project" value="UniProtKB-SubCell"/>
</dbReference>
<dbReference type="InterPro" id="IPR052387">
    <property type="entry name" value="Fibrocystin"/>
</dbReference>
<sequence length="903" mass="99195">MKKVAVLLGLLFCTTGYSVGDVIFQNDFEPLQLWSNPASWVTNSVPVNGDEVVIPAGQQIYLDVDTANLAGLTIDGSLTFLEQDLTLSSDIVYVNGRLQIGSTSQPFINKAIINLTGNNSGGNPLSRGLIITGSLELHGATPPSVWNKIDQHIQPGDQQIQILDASGWSVGDQIVIAPTDFYGVSESQMYQISAVSGNQLTLDTPVVDFHWGLIQYATQSGMSLINNNPVIPPANTGFTPTQLDERAEVGNLTRNIVIQGANDSLWQNEGFGAHTMIMNLNATVHVDGVEFNRVGQAGVLARYPMHWHRLSYNELGMEVGDVNNQYLRNSSIHNSGNRCITIHATNGILLENNICFDVLGHAIFLEDAVERRNVIVGNLVLKVRFPTTANALKLHDLNTQSGVVAGSSGLWASNPDNTIINNTFADAQGFGLWLAFPASPVGPSSNVPILPYRMAFGNFDGNTMHSNGQRGIMFDNSEIDDLGNVAPLQYASTTTDGETVWDNLQRFTITGWSLWKNGTGNLWDRVVWPTFEEFVTADSSGKYFAGSGADGLITRTLFVGSSLNNFSPRPNPWMGPPTALATYHSAFNLSENIIINFPFVEGKTSGAFATDDYYFRPVEKGHIRNTNNLLINSHAGYRSNVAVDEEIAFNFAQGFNYYVFASALWDPQGLWGVAGNWNVYNQPFLTHNANCNPIAPISQNAASCDGQYFGIDRFILDQANQDFDDLMPINVIRFADNDINTVVDQWSVTGAQPGWALGHMRHFAVRNNGQYLLDFPGASLPVDVAISIENMHDSSSAFLLGIRYSGNEDALVFSSTYEYVQYIADGHAAAGSWANKHDYTELASRQQVIDSTGETYWQDTVNNIVWVKVAYANLVQINPGNPEDIYSEEVLYNDFHLRIWSNN</sequence>
<dbReference type="EMBL" id="UOEW01000010">
    <property type="protein sequence ID" value="VAW32929.1"/>
    <property type="molecule type" value="Genomic_DNA"/>
</dbReference>
<evidence type="ECO:0000259" key="9">
    <source>
        <dbReference type="PROSITE" id="PS51484"/>
    </source>
</evidence>
<keyword evidence="5" id="KW-0732">Signal</keyword>
<evidence type="ECO:0000256" key="2">
    <source>
        <dbReference type="ARBA" id="ARBA00004236"/>
    </source>
</evidence>
<proteinExistence type="predicted"/>
<keyword evidence="7" id="KW-0472">Membrane</keyword>
<dbReference type="Pfam" id="PF24606">
    <property type="entry name" value="CEMIP_beta-hel"/>
    <property type="match status" value="1"/>
</dbReference>
<name>A0A3B0V7T0_9ZZZZ</name>
<evidence type="ECO:0000313" key="10">
    <source>
        <dbReference type="EMBL" id="VAW32929.1"/>
    </source>
</evidence>
<reference evidence="10" key="1">
    <citation type="submission" date="2018-06" db="EMBL/GenBank/DDBJ databases">
        <authorList>
            <person name="Zhirakovskaya E."/>
        </authorList>
    </citation>
    <scope>NUCLEOTIDE SEQUENCE</scope>
</reference>
<keyword evidence="3" id="KW-1003">Cell membrane</keyword>
<dbReference type="Gene3D" id="2.160.20.10">
    <property type="entry name" value="Single-stranded right-handed beta-helix, Pectin lyase-like"/>
    <property type="match status" value="1"/>
</dbReference>
<dbReference type="PANTHER" id="PTHR46769">
    <property type="entry name" value="POLYCYSTIC KIDNEY AND HEPATIC DISEASE 1 (AUTOSOMAL RECESSIVE)-LIKE 1"/>
    <property type="match status" value="1"/>
</dbReference>
<dbReference type="PROSITE" id="PS51484">
    <property type="entry name" value="G8"/>
    <property type="match status" value="1"/>
</dbReference>
<protein>
    <submittedName>
        <fullName evidence="10">Copper binding protein, plastocyanin/azurin family</fullName>
    </submittedName>
</protein>
<evidence type="ECO:0000256" key="7">
    <source>
        <dbReference type="ARBA" id="ARBA00023136"/>
    </source>
</evidence>
<dbReference type="InterPro" id="IPR006626">
    <property type="entry name" value="PbH1"/>
</dbReference>
<keyword evidence="4" id="KW-0812">Transmembrane</keyword>
<dbReference type="SUPFAM" id="SSF51126">
    <property type="entry name" value="Pectin lyase-like"/>
    <property type="match status" value="1"/>
</dbReference>
<evidence type="ECO:0000256" key="5">
    <source>
        <dbReference type="ARBA" id="ARBA00022729"/>
    </source>
</evidence>
<organism evidence="10">
    <name type="scientific">hydrothermal vent metagenome</name>
    <dbReference type="NCBI Taxonomy" id="652676"/>
    <lineage>
        <taxon>unclassified sequences</taxon>
        <taxon>metagenomes</taxon>
        <taxon>ecological metagenomes</taxon>
    </lineage>
</organism>
<comment type="subcellular location">
    <subcellularLocation>
        <location evidence="2">Cell membrane</location>
    </subcellularLocation>
    <subcellularLocation>
        <location evidence="1">Membrane</location>
        <topology evidence="1">Single-pass membrane protein</topology>
    </subcellularLocation>
</comment>
<dbReference type="InterPro" id="IPR055401">
    <property type="entry name" value="CEMIP_beta-hel_dom"/>
</dbReference>
<dbReference type="SMART" id="SM00710">
    <property type="entry name" value="PbH1"/>
    <property type="match status" value="5"/>
</dbReference>
<keyword evidence="6" id="KW-1133">Transmembrane helix</keyword>